<dbReference type="Proteomes" id="UP000307968">
    <property type="component" value="Chromosome"/>
</dbReference>
<dbReference type="AlphaFoldDB" id="A0A4U9HA35"/>
<dbReference type="EMBL" id="LR590463">
    <property type="protein sequence ID" value="VTP60568.1"/>
    <property type="molecule type" value="Genomic_DNA"/>
</dbReference>
<organism evidence="1 2">
    <name type="scientific">Serratia rubidaea</name>
    <name type="common">Serratia marinorubra</name>
    <dbReference type="NCBI Taxonomy" id="61652"/>
    <lineage>
        <taxon>Bacteria</taxon>
        <taxon>Pseudomonadati</taxon>
        <taxon>Pseudomonadota</taxon>
        <taxon>Gammaproteobacteria</taxon>
        <taxon>Enterobacterales</taxon>
        <taxon>Yersiniaceae</taxon>
        <taxon>Serratia</taxon>
    </lineage>
</organism>
<protein>
    <submittedName>
        <fullName evidence="1">Uncharacterized protein</fullName>
    </submittedName>
</protein>
<evidence type="ECO:0000313" key="1">
    <source>
        <dbReference type="EMBL" id="VTP60568.1"/>
    </source>
</evidence>
<accession>A0A4U9HA35</accession>
<gene>
    <name evidence="1" type="ORF">NCTC12971_01053</name>
</gene>
<sequence length="75" mass="8623">MDRETKDKTPLTLPMSRWLAQEQASDRVVAWRGEQRITLGQLRRDVAGLYHELNVRRNGAGRSVLMTATVLRSRC</sequence>
<name>A0A4U9HA35_SERRU</name>
<evidence type="ECO:0000313" key="2">
    <source>
        <dbReference type="Proteomes" id="UP000307968"/>
    </source>
</evidence>
<reference evidence="1 2" key="1">
    <citation type="submission" date="2019-05" db="EMBL/GenBank/DDBJ databases">
        <authorList>
            <consortium name="Pathogen Informatics"/>
        </authorList>
    </citation>
    <scope>NUCLEOTIDE SEQUENCE [LARGE SCALE GENOMIC DNA]</scope>
    <source>
        <strain evidence="1 2">NCTC12971</strain>
    </source>
</reference>
<proteinExistence type="predicted"/>